<dbReference type="EMBL" id="FOSD01000006">
    <property type="protein sequence ID" value="SFK34511.1"/>
    <property type="molecule type" value="Genomic_DNA"/>
</dbReference>
<proteinExistence type="predicted"/>
<sequence>MTHPDPIDAASELELQMIELALAYRPRVTATFTGKCLWCDEPIDKGHYCAPECRSDHEKELRAIKHRRANEN</sequence>
<keyword evidence="2" id="KW-1185">Reference proteome</keyword>
<protein>
    <recommendedName>
        <fullName evidence="3">DUF2116 family Zn-ribbon domain-containing protein</fullName>
    </recommendedName>
</protein>
<dbReference type="Proteomes" id="UP000198841">
    <property type="component" value="Unassembled WGS sequence"/>
</dbReference>
<dbReference type="RefSeq" id="WP_091003963.1">
    <property type="nucleotide sequence ID" value="NZ_FOSD01000006.1"/>
</dbReference>
<name>A0A1I3YTF1_9GAMM</name>
<evidence type="ECO:0000313" key="2">
    <source>
        <dbReference type="Proteomes" id="UP000198841"/>
    </source>
</evidence>
<accession>A0A1I3YTF1</accession>
<gene>
    <name evidence="1" type="ORF">SAMN05518863_106193</name>
</gene>
<organism evidence="1 2">
    <name type="scientific">Candidatus Pantoea symbiotica</name>
    <dbReference type="NCBI Taxonomy" id="1884370"/>
    <lineage>
        <taxon>Bacteria</taxon>
        <taxon>Pseudomonadati</taxon>
        <taxon>Pseudomonadota</taxon>
        <taxon>Gammaproteobacteria</taxon>
        <taxon>Enterobacterales</taxon>
        <taxon>Erwiniaceae</taxon>
        <taxon>Pantoea</taxon>
    </lineage>
</organism>
<evidence type="ECO:0008006" key="3">
    <source>
        <dbReference type="Google" id="ProtNLM"/>
    </source>
</evidence>
<reference evidence="1 2" key="1">
    <citation type="submission" date="2016-10" db="EMBL/GenBank/DDBJ databases">
        <authorList>
            <person name="Varghese N."/>
            <person name="Submissions S."/>
        </authorList>
    </citation>
    <scope>NUCLEOTIDE SEQUENCE [LARGE SCALE GENOMIC DNA]</scope>
    <source>
        <strain evidence="1 2">YR512</strain>
    </source>
</reference>
<comment type="caution">
    <text evidence="1">The sequence shown here is derived from an EMBL/GenBank/DDBJ whole genome shotgun (WGS) entry which is preliminary data.</text>
</comment>
<evidence type="ECO:0000313" key="1">
    <source>
        <dbReference type="EMBL" id="SFK34511.1"/>
    </source>
</evidence>